<keyword evidence="2" id="KW-0813">Transport</keyword>
<keyword evidence="3" id="KW-0547">Nucleotide-binding</keyword>
<accession>A0ABM7H5X6</accession>
<evidence type="ECO:0000256" key="4">
    <source>
        <dbReference type="ARBA" id="ARBA00022840"/>
    </source>
</evidence>
<proteinExistence type="inferred from homology"/>
<keyword evidence="4 6" id="KW-0067">ATP-binding</keyword>
<name>A0ABM7H5X6_9EURY</name>
<gene>
    <name evidence="6" type="ORF">MchiMG62_13900</name>
</gene>
<sequence>MAVSLRDVTKRFGSVRALDRVTLDVGEGEILGLLGPNGSGKSTLLKVVACLISPDEGTVTLPAAGRAMMRRTGMLFDHTAHWETLTGYENARFFARSYGMDPSAAHDRLEDLFSRFGLRERRDDPVSTYSYGMRRKLGLIEALAHEPSLILLDEPSIGLDYRARITLAGLLRTAARRGAAVVFSTNDVSEAAGLADRVALFDRGRLLVSGEPAALVRSLGAKVTIDLRLTAPVALQPLGEVPGVESVGAEEREDGFCVTVIAAPDESSPSFLLARIVHAVAREGGMVVGVDLRAPGLPDLFLAYTGEGADAP</sequence>
<dbReference type="InterPro" id="IPR017871">
    <property type="entry name" value="ABC_transporter-like_CS"/>
</dbReference>
<dbReference type="InterPro" id="IPR003439">
    <property type="entry name" value="ABC_transporter-like_ATP-bd"/>
</dbReference>
<feature type="domain" description="ABC transporter" evidence="5">
    <location>
        <begin position="3"/>
        <end position="228"/>
    </location>
</feature>
<dbReference type="Proteomes" id="UP000824969">
    <property type="component" value="Chromosome"/>
</dbReference>
<dbReference type="RefSeq" id="WP_221056366.1">
    <property type="nucleotide sequence ID" value="NZ_AP019781.1"/>
</dbReference>
<dbReference type="Pfam" id="PF00005">
    <property type="entry name" value="ABC_tran"/>
    <property type="match status" value="1"/>
</dbReference>
<comment type="similarity">
    <text evidence="1">Belongs to the ABC transporter superfamily.</text>
</comment>
<dbReference type="EMBL" id="AP019781">
    <property type="protein sequence ID" value="BBL68209.1"/>
    <property type="molecule type" value="Genomic_DNA"/>
</dbReference>
<dbReference type="InterPro" id="IPR003593">
    <property type="entry name" value="AAA+_ATPase"/>
</dbReference>
<dbReference type="InterPro" id="IPR050763">
    <property type="entry name" value="ABC_transporter_ATP-binding"/>
</dbReference>
<evidence type="ECO:0000313" key="7">
    <source>
        <dbReference type="Proteomes" id="UP000824969"/>
    </source>
</evidence>
<dbReference type="GeneID" id="66130914"/>
<evidence type="ECO:0000256" key="3">
    <source>
        <dbReference type="ARBA" id="ARBA00022741"/>
    </source>
</evidence>
<dbReference type="SMART" id="SM00382">
    <property type="entry name" value="AAA"/>
    <property type="match status" value="1"/>
</dbReference>
<dbReference type="PROSITE" id="PS50893">
    <property type="entry name" value="ABC_TRANSPORTER_2"/>
    <property type="match status" value="1"/>
</dbReference>
<dbReference type="GO" id="GO:0005524">
    <property type="term" value="F:ATP binding"/>
    <property type="evidence" value="ECO:0007669"/>
    <property type="project" value="UniProtKB-KW"/>
</dbReference>
<organism evidence="6 7">
    <name type="scientific">Methanoculleus chikugoensis</name>
    <dbReference type="NCBI Taxonomy" id="118126"/>
    <lineage>
        <taxon>Archaea</taxon>
        <taxon>Methanobacteriati</taxon>
        <taxon>Methanobacteriota</taxon>
        <taxon>Stenosarchaea group</taxon>
        <taxon>Methanomicrobia</taxon>
        <taxon>Methanomicrobiales</taxon>
        <taxon>Methanomicrobiaceae</taxon>
        <taxon>Methanoculleus</taxon>
    </lineage>
</organism>
<keyword evidence="7" id="KW-1185">Reference proteome</keyword>
<evidence type="ECO:0000256" key="1">
    <source>
        <dbReference type="ARBA" id="ARBA00005417"/>
    </source>
</evidence>
<reference evidence="6 7" key="1">
    <citation type="submission" date="2019-06" db="EMBL/GenBank/DDBJ databases">
        <title>Complete genome sequence of Methanoculleus chikugoensis strain MG62.</title>
        <authorList>
            <person name="Asakawa S."/>
            <person name="Dianou D."/>
        </authorList>
    </citation>
    <scope>NUCLEOTIDE SEQUENCE [LARGE SCALE GENOMIC DNA]</scope>
    <source>
        <strain evidence="6 7">MG62</strain>
    </source>
</reference>
<dbReference type="PROSITE" id="PS00211">
    <property type="entry name" value="ABC_TRANSPORTER_1"/>
    <property type="match status" value="1"/>
</dbReference>
<evidence type="ECO:0000313" key="6">
    <source>
        <dbReference type="EMBL" id="BBL68209.1"/>
    </source>
</evidence>
<evidence type="ECO:0000259" key="5">
    <source>
        <dbReference type="PROSITE" id="PS50893"/>
    </source>
</evidence>
<dbReference type="PANTHER" id="PTHR42711">
    <property type="entry name" value="ABC TRANSPORTER ATP-BINDING PROTEIN"/>
    <property type="match status" value="1"/>
</dbReference>
<dbReference type="CDD" id="cd03230">
    <property type="entry name" value="ABC_DR_subfamily_A"/>
    <property type="match status" value="1"/>
</dbReference>
<protein>
    <submittedName>
        <fullName evidence="6">ABC transporter ATP-binding protein</fullName>
    </submittedName>
</protein>
<dbReference type="PANTHER" id="PTHR42711:SF5">
    <property type="entry name" value="ABC TRANSPORTER ATP-BINDING PROTEIN NATA"/>
    <property type="match status" value="1"/>
</dbReference>
<evidence type="ECO:0000256" key="2">
    <source>
        <dbReference type="ARBA" id="ARBA00022448"/>
    </source>
</evidence>